<sequence length="1438" mass="160532">MGFFSNIVKCLHLNRGSPGSPKPEKRQPRLDTITQTGHGKAPSVSHREIQPPPVRQNDQQPDSPGLISDKIQPVISQDTESTLADTDSMRHLISPKSRQYLQDPETKPCCISPSANVISQRVPSRGHGAPANRESDCSLSSQESQETESLADKLYSRHSSGITAFKQGELDYWGKGLIDDIVRDEAFQSELEIIKRLSWDDQNLISYTINDARKLFCISVVALKHSGNILKAMRFFKAKGFKDGNNSTYFVVENLQGEATEHAGLTKQLLEDMAQDSVRNRKFWTPSNIGSFLETQWKALIPVFSTVEPNYSFGARVILPFTIVDSQRAATGGFSNVFKVKIEPGHFEDPHTEKSKWPQYFAIKEIVPHTEEEREKISDRFANEANALKAMSGIGDSKPEVIPSEVNPCHVNLSDINPSDHVIRFITAFTKATNSTPKSYFLMFEWADGGSLEDLYKEISDPKLTGELVRSVVVQLLGLAIALHATHNKNIRHGDLKPGNILRFAPTDENIIGTLKLGDWGLAKYHNLDTVARKQQGHVTSTIHSTPRYEPPEMAGTDSEGGVYLSRQFDIWSMGVIILELIIWLLFGFTGLEQFRKDLQHHPGDRVSCFELAVDRSNENEETRAKLRLPVDNWIKYLADLPVCAEETALGSLLSLVKQELLVVDLHPSMGRTVHGGTFDQILPPSSNPTPEPTPGVIITGPTAHEGAGNLRAGRPVINARANSDRLVKVLRENVLDDEERAPDYWLRDGDKPRILPTFTEYLSPALTKKSETPGTPGLAVPNQRQEFLDSEWEKPLDNELNARILTQISNSSKGLQLPKVNGLSKTELCSACNSFDLFGPLGFSVEFAPRDLENQANSCNLCRLLLTAARNHGVIKDNAPKIRFERVGYSINMNGSRHPALSICKTDVTNRIIRPDMPLGIVSLPAAGTETYFEIIRQWLQHCDGHSYCSHSSYPTRGMPARLIDVGKKGDSSVFLREVGPEDVQEYVALSHPWGTGPHFVTHTGNLEQHKKGISFGGLPATFRDAIIVTRALDKQYLWIDSICIIQGIGGDFHTQAGKMETVFSSAYCVLAASRAKNQQDGFLGPRIQREYVAMEAKSQGKGTFYICENIDDFEAHVLNGHLHKRGWVLQEHALARRTIFFTERQTYFECGDGVRCETLAKMSNNLAKFLGDPQFPRLIMAASLGEKIIRLLNLFKTYSGLVFTNAFDRPVAASGMVQRLLDTIGTTGGYGLLGADDDDEDDSKWLGRRGFLRRTLLWHRRTLGNSKDGLLPIEFPEKHDGAPTWSWMAYIGEIDFLKPEFGNVDWTDLQSPWPGRPMSKHEALVSRKGLADRSLRGIVWEVIPGTDSGAEGSQQGRIIYDRPQEAPELRQAKQWCIVLGIERNTQEMGERWHYFILIRPIDKSSPETNERFYTRIGAGCLLGKRLSSTGEKGQVL</sequence>
<dbReference type="InterPro" id="IPR000719">
    <property type="entry name" value="Prot_kinase_dom"/>
</dbReference>
<evidence type="ECO:0000313" key="4">
    <source>
        <dbReference type="Proteomes" id="UP001301958"/>
    </source>
</evidence>
<dbReference type="PROSITE" id="PS50011">
    <property type="entry name" value="PROTEIN_KINASE_DOM"/>
    <property type="match status" value="1"/>
</dbReference>
<organism evidence="3 4">
    <name type="scientific">Podospora fimiseda</name>
    <dbReference type="NCBI Taxonomy" id="252190"/>
    <lineage>
        <taxon>Eukaryota</taxon>
        <taxon>Fungi</taxon>
        <taxon>Dikarya</taxon>
        <taxon>Ascomycota</taxon>
        <taxon>Pezizomycotina</taxon>
        <taxon>Sordariomycetes</taxon>
        <taxon>Sordariomycetidae</taxon>
        <taxon>Sordariales</taxon>
        <taxon>Podosporaceae</taxon>
        <taxon>Podospora</taxon>
    </lineage>
</organism>
<dbReference type="Pfam" id="PF06985">
    <property type="entry name" value="HET"/>
    <property type="match status" value="1"/>
</dbReference>
<dbReference type="SMART" id="SM00220">
    <property type="entry name" value="S_TKc"/>
    <property type="match status" value="1"/>
</dbReference>
<reference evidence="3" key="1">
    <citation type="journal article" date="2023" name="Mol. Phylogenet. Evol.">
        <title>Genome-scale phylogeny and comparative genomics of the fungal order Sordariales.</title>
        <authorList>
            <person name="Hensen N."/>
            <person name="Bonometti L."/>
            <person name="Westerberg I."/>
            <person name="Brannstrom I.O."/>
            <person name="Guillou S."/>
            <person name="Cros-Aarteil S."/>
            <person name="Calhoun S."/>
            <person name="Haridas S."/>
            <person name="Kuo A."/>
            <person name="Mondo S."/>
            <person name="Pangilinan J."/>
            <person name="Riley R."/>
            <person name="LaButti K."/>
            <person name="Andreopoulos B."/>
            <person name="Lipzen A."/>
            <person name="Chen C."/>
            <person name="Yan M."/>
            <person name="Daum C."/>
            <person name="Ng V."/>
            <person name="Clum A."/>
            <person name="Steindorff A."/>
            <person name="Ohm R.A."/>
            <person name="Martin F."/>
            <person name="Silar P."/>
            <person name="Natvig D.O."/>
            <person name="Lalanne C."/>
            <person name="Gautier V."/>
            <person name="Ament-Velasquez S.L."/>
            <person name="Kruys A."/>
            <person name="Hutchinson M.I."/>
            <person name="Powell A.J."/>
            <person name="Barry K."/>
            <person name="Miller A.N."/>
            <person name="Grigoriev I.V."/>
            <person name="Debuchy R."/>
            <person name="Gladieux P."/>
            <person name="Hiltunen Thoren M."/>
            <person name="Johannesson H."/>
        </authorList>
    </citation>
    <scope>NUCLEOTIDE SEQUENCE</scope>
    <source>
        <strain evidence="3">CBS 990.96</strain>
    </source>
</reference>
<dbReference type="CDD" id="cd00180">
    <property type="entry name" value="PKc"/>
    <property type="match status" value="1"/>
</dbReference>
<evidence type="ECO:0000313" key="3">
    <source>
        <dbReference type="EMBL" id="KAK4229591.1"/>
    </source>
</evidence>
<dbReference type="Pfam" id="PF00069">
    <property type="entry name" value="Pkinase"/>
    <property type="match status" value="1"/>
</dbReference>
<feature type="region of interest" description="Disordered" evidence="1">
    <location>
        <begin position="536"/>
        <end position="558"/>
    </location>
</feature>
<dbReference type="InterPro" id="IPR011009">
    <property type="entry name" value="Kinase-like_dom_sf"/>
</dbReference>
<dbReference type="GO" id="GO:0005524">
    <property type="term" value="F:ATP binding"/>
    <property type="evidence" value="ECO:0007669"/>
    <property type="project" value="InterPro"/>
</dbReference>
<dbReference type="Proteomes" id="UP001301958">
    <property type="component" value="Unassembled WGS sequence"/>
</dbReference>
<dbReference type="GO" id="GO:0004672">
    <property type="term" value="F:protein kinase activity"/>
    <property type="evidence" value="ECO:0007669"/>
    <property type="project" value="InterPro"/>
</dbReference>
<gene>
    <name evidence="3" type="ORF">QBC38DRAFT_471654</name>
</gene>
<accession>A0AAN7GYE4</accession>
<comment type="caution">
    <text evidence="3">The sequence shown here is derived from an EMBL/GenBank/DDBJ whole genome shotgun (WGS) entry which is preliminary data.</text>
</comment>
<dbReference type="InterPro" id="IPR010730">
    <property type="entry name" value="HET"/>
</dbReference>
<dbReference type="EMBL" id="MU865306">
    <property type="protein sequence ID" value="KAK4229591.1"/>
    <property type="molecule type" value="Genomic_DNA"/>
</dbReference>
<keyword evidence="4" id="KW-1185">Reference proteome</keyword>
<dbReference type="PANTHER" id="PTHR33112:SF10">
    <property type="entry name" value="TOL"/>
    <property type="match status" value="1"/>
</dbReference>
<feature type="domain" description="Protein kinase" evidence="2">
    <location>
        <begin position="323"/>
        <end position="670"/>
    </location>
</feature>
<dbReference type="Gene3D" id="1.10.510.10">
    <property type="entry name" value="Transferase(Phosphotransferase) domain 1"/>
    <property type="match status" value="1"/>
</dbReference>
<protein>
    <submittedName>
        <fullName evidence="3">Serine/threonine-protein kinase par-4</fullName>
    </submittedName>
</protein>
<feature type="region of interest" description="Disordered" evidence="1">
    <location>
        <begin position="120"/>
        <end position="143"/>
    </location>
</feature>
<evidence type="ECO:0000256" key="1">
    <source>
        <dbReference type="SAM" id="MobiDB-lite"/>
    </source>
</evidence>
<name>A0AAN7GYE4_9PEZI</name>
<proteinExistence type="predicted"/>
<keyword evidence="3" id="KW-0418">Kinase</keyword>
<keyword evidence="3" id="KW-0808">Transferase</keyword>
<reference evidence="3" key="2">
    <citation type="submission" date="2023-05" db="EMBL/GenBank/DDBJ databases">
        <authorList>
            <consortium name="Lawrence Berkeley National Laboratory"/>
            <person name="Steindorff A."/>
            <person name="Hensen N."/>
            <person name="Bonometti L."/>
            <person name="Westerberg I."/>
            <person name="Brannstrom I.O."/>
            <person name="Guillou S."/>
            <person name="Cros-Aarteil S."/>
            <person name="Calhoun S."/>
            <person name="Haridas S."/>
            <person name="Kuo A."/>
            <person name="Mondo S."/>
            <person name="Pangilinan J."/>
            <person name="Riley R."/>
            <person name="Labutti K."/>
            <person name="Andreopoulos B."/>
            <person name="Lipzen A."/>
            <person name="Chen C."/>
            <person name="Yanf M."/>
            <person name="Daum C."/>
            <person name="Ng V."/>
            <person name="Clum A."/>
            <person name="Ohm R."/>
            <person name="Martin F."/>
            <person name="Silar P."/>
            <person name="Natvig D."/>
            <person name="Lalanne C."/>
            <person name="Gautier V."/>
            <person name="Ament-Velasquez S.L."/>
            <person name="Kruys A."/>
            <person name="Hutchinson M.I."/>
            <person name="Powell A.J."/>
            <person name="Barry K."/>
            <person name="Miller A.N."/>
            <person name="Grigoriev I.V."/>
            <person name="Debuchy R."/>
            <person name="Gladieux P."/>
            <person name="Thoren M.H."/>
            <person name="Johannesson H."/>
        </authorList>
    </citation>
    <scope>NUCLEOTIDE SEQUENCE</scope>
    <source>
        <strain evidence="3">CBS 990.96</strain>
    </source>
</reference>
<feature type="region of interest" description="Disordered" evidence="1">
    <location>
        <begin position="95"/>
        <end position="114"/>
    </location>
</feature>
<dbReference type="SUPFAM" id="SSF56112">
    <property type="entry name" value="Protein kinase-like (PK-like)"/>
    <property type="match status" value="1"/>
</dbReference>
<evidence type="ECO:0000259" key="2">
    <source>
        <dbReference type="PROSITE" id="PS50011"/>
    </source>
</evidence>
<feature type="region of interest" description="Disordered" evidence="1">
    <location>
        <begin position="12"/>
        <end position="73"/>
    </location>
</feature>
<dbReference type="PANTHER" id="PTHR33112">
    <property type="entry name" value="DOMAIN PROTEIN, PUTATIVE-RELATED"/>
    <property type="match status" value="1"/>
</dbReference>